<reference evidence="2" key="1">
    <citation type="submission" date="2019-08" db="EMBL/GenBank/DDBJ databases">
        <authorList>
            <person name="Kucharzyk K."/>
            <person name="Murdoch R.W."/>
            <person name="Higgins S."/>
            <person name="Loffler F."/>
        </authorList>
    </citation>
    <scope>NUCLEOTIDE SEQUENCE</scope>
</reference>
<evidence type="ECO:0000313" key="2">
    <source>
        <dbReference type="EMBL" id="MPM02763.1"/>
    </source>
</evidence>
<dbReference type="GO" id="GO:0003697">
    <property type="term" value="F:single-stranded DNA binding"/>
    <property type="evidence" value="ECO:0007669"/>
    <property type="project" value="InterPro"/>
</dbReference>
<dbReference type="InterPro" id="IPR012340">
    <property type="entry name" value="NA-bd_OB-fold"/>
</dbReference>
<accession>A0A644WK21</accession>
<dbReference type="InterPro" id="IPR000424">
    <property type="entry name" value="Primosome_PriB/ssb"/>
</dbReference>
<proteinExistence type="predicted"/>
<sequence>MQREEHENRALLRGRAAGIPVPSHQNHGENYLTFPLAVPRLSGTEDIINILASARLLQSCPIVPGKEVEAEGEIRSFNNRNGAGSRLVITLFARRLESSDEESCNSVFLSGTLCKPPVLRRTPLGRDICDILLAVNRHYGRADYLPCISWGTLATTCGALKVGEGVTLEGRLQSREYRKLVSGESQVRTAFEISVMRLQIKTSDAL</sequence>
<dbReference type="SUPFAM" id="SSF50249">
    <property type="entry name" value="Nucleic acid-binding proteins"/>
    <property type="match status" value="1"/>
</dbReference>
<comment type="caution">
    <text evidence="2">The sequence shown here is derived from an EMBL/GenBank/DDBJ whole genome shotgun (WGS) entry which is preliminary data.</text>
</comment>
<gene>
    <name evidence="2" type="ORF">SDC9_49018</name>
</gene>
<evidence type="ECO:0000256" key="1">
    <source>
        <dbReference type="ARBA" id="ARBA00023125"/>
    </source>
</evidence>
<dbReference type="Pfam" id="PF00436">
    <property type="entry name" value="SSB"/>
    <property type="match status" value="1"/>
</dbReference>
<protein>
    <submittedName>
        <fullName evidence="2">Single-stranded DNA-binding protein</fullName>
    </submittedName>
</protein>
<dbReference type="PROSITE" id="PS50935">
    <property type="entry name" value="SSB"/>
    <property type="match status" value="1"/>
</dbReference>
<keyword evidence="1 2" id="KW-0238">DNA-binding</keyword>
<organism evidence="2">
    <name type="scientific">bioreactor metagenome</name>
    <dbReference type="NCBI Taxonomy" id="1076179"/>
    <lineage>
        <taxon>unclassified sequences</taxon>
        <taxon>metagenomes</taxon>
        <taxon>ecological metagenomes</taxon>
    </lineage>
</organism>
<dbReference type="NCBIfam" id="NF004476">
    <property type="entry name" value="PRK05813.1"/>
    <property type="match status" value="1"/>
</dbReference>
<dbReference type="Gene3D" id="2.40.50.140">
    <property type="entry name" value="Nucleic acid-binding proteins"/>
    <property type="match status" value="2"/>
</dbReference>
<dbReference type="AlphaFoldDB" id="A0A644WK21"/>
<name>A0A644WK21_9ZZZZ</name>
<dbReference type="EMBL" id="VSSQ01000894">
    <property type="protein sequence ID" value="MPM02763.1"/>
    <property type="molecule type" value="Genomic_DNA"/>
</dbReference>